<dbReference type="RefSeq" id="WP_345211775.1">
    <property type="nucleotide sequence ID" value="NZ_BAABFT010000007.1"/>
</dbReference>
<dbReference type="Proteomes" id="UP001500582">
    <property type="component" value="Unassembled WGS sequence"/>
</dbReference>
<proteinExistence type="predicted"/>
<comment type="caution">
    <text evidence="1">The sequence shown here is derived from an EMBL/GenBank/DDBJ whole genome shotgun (WGS) entry which is preliminary data.</text>
</comment>
<sequence>MGYEFTITTEGTVIRNSDTGINVEVREKVKALMPEQTAYCMATQYRINGGFIPEKIFMFRVLPGISLETLKEAVDFFFSDFIKTQLYVKEVPPDSALFPQEALRLYGNHEQAVDSRKADTIHESGTK</sequence>
<keyword evidence="2" id="KW-1185">Reference proteome</keyword>
<dbReference type="EMBL" id="BAABFT010000007">
    <property type="protein sequence ID" value="GAA4325954.1"/>
    <property type="molecule type" value="Genomic_DNA"/>
</dbReference>
<accession>A0ABP8GKA3</accession>
<evidence type="ECO:0000313" key="2">
    <source>
        <dbReference type="Proteomes" id="UP001500582"/>
    </source>
</evidence>
<protein>
    <submittedName>
        <fullName evidence="1">Uncharacterized protein</fullName>
    </submittedName>
</protein>
<name>A0ABP8GKA3_9SPHI</name>
<gene>
    <name evidence="1" type="ORF">GCM10023149_28510</name>
</gene>
<evidence type="ECO:0000313" key="1">
    <source>
        <dbReference type="EMBL" id="GAA4325954.1"/>
    </source>
</evidence>
<reference evidence="2" key="1">
    <citation type="journal article" date="2019" name="Int. J. Syst. Evol. Microbiol.">
        <title>The Global Catalogue of Microorganisms (GCM) 10K type strain sequencing project: providing services to taxonomists for standard genome sequencing and annotation.</title>
        <authorList>
            <consortium name="The Broad Institute Genomics Platform"/>
            <consortium name="The Broad Institute Genome Sequencing Center for Infectious Disease"/>
            <person name="Wu L."/>
            <person name="Ma J."/>
        </authorList>
    </citation>
    <scope>NUCLEOTIDE SEQUENCE [LARGE SCALE GENOMIC DNA]</scope>
    <source>
        <strain evidence="2">JCM 17705</strain>
    </source>
</reference>
<organism evidence="1 2">
    <name type="scientific">Mucilaginibacter gynuensis</name>
    <dbReference type="NCBI Taxonomy" id="1302236"/>
    <lineage>
        <taxon>Bacteria</taxon>
        <taxon>Pseudomonadati</taxon>
        <taxon>Bacteroidota</taxon>
        <taxon>Sphingobacteriia</taxon>
        <taxon>Sphingobacteriales</taxon>
        <taxon>Sphingobacteriaceae</taxon>
        <taxon>Mucilaginibacter</taxon>
    </lineage>
</organism>